<proteinExistence type="predicted"/>
<dbReference type="EMBL" id="ML992508">
    <property type="protein sequence ID" value="KAF2222568.1"/>
    <property type="molecule type" value="Genomic_DNA"/>
</dbReference>
<evidence type="ECO:0000313" key="2">
    <source>
        <dbReference type="Proteomes" id="UP000799538"/>
    </source>
</evidence>
<dbReference type="AlphaFoldDB" id="A0A6A6GAE1"/>
<accession>A0A6A6GAE1</accession>
<gene>
    <name evidence="1" type="ORF">BDZ85DRAFT_129690</name>
</gene>
<protein>
    <submittedName>
        <fullName evidence="1">Uncharacterized protein</fullName>
    </submittedName>
</protein>
<keyword evidence="2" id="KW-1185">Reference proteome</keyword>
<sequence>MRVPEEVIACGARQRDGMIPCLHPSLLTRLSSRTSPGVGRGFDDSCPGVCLTSFYLRSLSRQRDNDRETSDDGGMTTPAFWKIQGVSQVVHAASWIRTAIRAVFHLLLSVIHRVSYHVDQWSSCVLRDRNRRRELSQERSMSLDLFRPI</sequence>
<dbReference type="Proteomes" id="UP000799538">
    <property type="component" value="Unassembled WGS sequence"/>
</dbReference>
<reference evidence="2" key="1">
    <citation type="journal article" date="2020" name="Stud. Mycol.">
        <title>101 Dothideomycetes genomes: A test case for predicting lifestyles and emergence of pathogens.</title>
        <authorList>
            <person name="Haridas S."/>
            <person name="Albert R."/>
            <person name="Binder M."/>
            <person name="Bloem J."/>
            <person name="LaButti K."/>
            <person name="Salamov A."/>
            <person name="Andreopoulos B."/>
            <person name="Baker S."/>
            <person name="Barry K."/>
            <person name="Bills G."/>
            <person name="Bluhm B."/>
            <person name="Cannon C."/>
            <person name="Castanera R."/>
            <person name="Culley D."/>
            <person name="Daum C."/>
            <person name="Ezra D."/>
            <person name="Gonzalez J."/>
            <person name="Henrissat B."/>
            <person name="Kuo A."/>
            <person name="Liang C."/>
            <person name="Lipzen A."/>
            <person name="Lutzoni F."/>
            <person name="Magnuson J."/>
            <person name="Mondo S."/>
            <person name="Nolan M."/>
            <person name="Ohm R."/>
            <person name="Pangilinan J."/>
            <person name="Park H.-J."/>
            <person name="Ramirez L."/>
            <person name="Alfaro M."/>
            <person name="Sun H."/>
            <person name="Tritt A."/>
            <person name="Yoshinaga Y."/>
            <person name="Zwiers L.-H."/>
            <person name="Turgeon B."/>
            <person name="Goodwin S."/>
            <person name="Spatafora J."/>
            <person name="Crous P."/>
            <person name="Grigoriev I."/>
        </authorList>
    </citation>
    <scope>NUCLEOTIDE SEQUENCE [LARGE SCALE GENOMIC DNA]</scope>
    <source>
        <strain evidence="2">CECT 20119</strain>
    </source>
</reference>
<organism evidence="1 2">
    <name type="scientific">Elsinoe ampelina</name>
    <dbReference type="NCBI Taxonomy" id="302913"/>
    <lineage>
        <taxon>Eukaryota</taxon>
        <taxon>Fungi</taxon>
        <taxon>Dikarya</taxon>
        <taxon>Ascomycota</taxon>
        <taxon>Pezizomycotina</taxon>
        <taxon>Dothideomycetes</taxon>
        <taxon>Dothideomycetidae</taxon>
        <taxon>Myriangiales</taxon>
        <taxon>Elsinoaceae</taxon>
        <taxon>Elsinoe</taxon>
    </lineage>
</organism>
<evidence type="ECO:0000313" key="1">
    <source>
        <dbReference type="EMBL" id="KAF2222568.1"/>
    </source>
</evidence>
<name>A0A6A6GAE1_9PEZI</name>